<feature type="compositionally biased region" description="Polar residues" evidence="2">
    <location>
        <begin position="429"/>
        <end position="451"/>
    </location>
</feature>
<dbReference type="GO" id="GO:0003677">
    <property type="term" value="F:DNA binding"/>
    <property type="evidence" value="ECO:0007669"/>
    <property type="project" value="TreeGrafter"/>
</dbReference>
<dbReference type="GO" id="GO:0003682">
    <property type="term" value="F:chromatin binding"/>
    <property type="evidence" value="ECO:0007669"/>
    <property type="project" value="TreeGrafter"/>
</dbReference>
<name>A0A0A9B6L4_ARUDO</name>
<evidence type="ECO:0000259" key="3">
    <source>
        <dbReference type="PROSITE" id="PS50090"/>
    </source>
</evidence>
<feature type="region of interest" description="Disordered" evidence="2">
    <location>
        <begin position="425"/>
        <end position="507"/>
    </location>
</feature>
<dbReference type="SUPFAM" id="SSF46689">
    <property type="entry name" value="Homeodomain-like"/>
    <property type="match status" value="1"/>
</dbReference>
<organism evidence="4">
    <name type="scientific">Arundo donax</name>
    <name type="common">Giant reed</name>
    <name type="synonym">Donax arundinaceus</name>
    <dbReference type="NCBI Taxonomy" id="35708"/>
    <lineage>
        <taxon>Eukaryota</taxon>
        <taxon>Viridiplantae</taxon>
        <taxon>Streptophyta</taxon>
        <taxon>Embryophyta</taxon>
        <taxon>Tracheophyta</taxon>
        <taxon>Spermatophyta</taxon>
        <taxon>Magnoliopsida</taxon>
        <taxon>Liliopsida</taxon>
        <taxon>Poales</taxon>
        <taxon>Poaceae</taxon>
        <taxon>PACMAD clade</taxon>
        <taxon>Arundinoideae</taxon>
        <taxon>Arundineae</taxon>
        <taxon>Arundo</taxon>
    </lineage>
</organism>
<dbReference type="InterPro" id="IPR009057">
    <property type="entry name" value="Homeodomain-like_sf"/>
</dbReference>
<evidence type="ECO:0000256" key="2">
    <source>
        <dbReference type="SAM" id="MobiDB-lite"/>
    </source>
</evidence>
<dbReference type="InterPro" id="IPR001005">
    <property type="entry name" value="SANT/Myb"/>
</dbReference>
<feature type="domain" description="Myb-like" evidence="3">
    <location>
        <begin position="93"/>
        <end position="145"/>
    </location>
</feature>
<feature type="compositionally biased region" description="Low complexity" evidence="2">
    <location>
        <begin position="472"/>
        <end position="490"/>
    </location>
</feature>
<reference evidence="4" key="1">
    <citation type="submission" date="2014-09" db="EMBL/GenBank/DDBJ databases">
        <authorList>
            <person name="Magalhaes I.L.F."/>
            <person name="Oliveira U."/>
            <person name="Santos F.R."/>
            <person name="Vidigal T.H.D.A."/>
            <person name="Brescovit A.D."/>
            <person name="Santos A.J."/>
        </authorList>
    </citation>
    <scope>NUCLEOTIDE SEQUENCE</scope>
    <source>
        <tissue evidence="4">Shoot tissue taken approximately 20 cm above the soil surface</tissue>
    </source>
</reference>
<dbReference type="PANTHER" id="PTHR45623:SF28">
    <property type="entry name" value="PROTEIN CHROMATIN REMODELING 4"/>
    <property type="match status" value="1"/>
</dbReference>
<dbReference type="GO" id="GO:0016887">
    <property type="term" value="F:ATP hydrolysis activity"/>
    <property type="evidence" value="ECO:0007669"/>
    <property type="project" value="TreeGrafter"/>
</dbReference>
<dbReference type="CDD" id="cd11660">
    <property type="entry name" value="SANT_TRF"/>
    <property type="match status" value="1"/>
</dbReference>
<feature type="region of interest" description="Disordered" evidence="2">
    <location>
        <begin position="578"/>
        <end position="641"/>
    </location>
</feature>
<reference evidence="4" key="2">
    <citation type="journal article" date="2015" name="Data Brief">
        <title>Shoot transcriptome of the giant reed, Arundo donax.</title>
        <authorList>
            <person name="Barrero R.A."/>
            <person name="Guerrero F.D."/>
            <person name="Moolhuijzen P."/>
            <person name="Goolsby J.A."/>
            <person name="Tidwell J."/>
            <person name="Bellgard S.E."/>
            <person name="Bellgard M.I."/>
        </authorList>
    </citation>
    <scope>NUCLEOTIDE SEQUENCE</scope>
    <source>
        <tissue evidence="4">Shoot tissue taken approximately 20 cm above the soil surface</tissue>
    </source>
</reference>
<sequence>MKSIPDVFPNLSLGTNKDYVRNSVPEFPNSSLLPNFMADIAGTSKQKSLMSGLLPGLGLNPVQPIHSAMPENHKKVLDNIMMRAQYASSKFSKKRSKLDYWSEDELDALWIGVRRHGRGNWDAMLRDPKLKFLNNRTSEELASRWILEEQKIIEEPMSTATRCASSTSFPGISDAMMSRALNESNFSKLRMEQPKLQTHLTDIQLCSSDILSRFPHVDAANYINSSESGPPQMPWQDFKHRSTYGGDFPGSTFDKLQKPDVGLVPPFVPNLFMNESIGSLPINRKNSGSIQQSETGSSSRENVLLHGVSDGQVSLLHEMQRRMMLGKQPIEMNLNNTNHTNSLIENSSDIGSSKSNKLPHWLQEAVRAPPSKPPERELPASVSAIAQSVCLLLGEQNPAIPPFLIPGPRLSLPKDPRITSKKRAFRKVQQGTSHIDQSKIISGQGDQDNTPSTPPFIEASPAPPAVDCNDGAPSLNLNSPSSSSAGSQGQDELPPAFEESHQTVEGSEAIEATCISKLEVPADDKASGSYRSPVKDTPDPDLQRGRLPESDNSATAFSALPAADDVRGTSSRVAVAPTLCDGEVDSKQENPADTVVSTRNPEEPMEKPAPLKDIRDSDASHSVPAQVVDEDKVDEIVSDAP</sequence>
<accession>A0A0A9B6L4</accession>
<dbReference type="PANTHER" id="PTHR45623">
    <property type="entry name" value="CHROMODOMAIN-HELICASE-DNA-BINDING PROTEIN 3-RELATED-RELATED"/>
    <property type="match status" value="1"/>
</dbReference>
<feature type="compositionally biased region" description="Basic and acidic residues" evidence="2">
    <location>
        <begin position="533"/>
        <end position="549"/>
    </location>
</feature>
<dbReference type="GO" id="GO:0000785">
    <property type="term" value="C:chromatin"/>
    <property type="evidence" value="ECO:0007669"/>
    <property type="project" value="TreeGrafter"/>
</dbReference>
<feature type="compositionally biased region" description="Acidic residues" evidence="2">
    <location>
        <begin position="631"/>
        <end position="641"/>
    </location>
</feature>
<dbReference type="EMBL" id="GBRH01240102">
    <property type="protein sequence ID" value="JAD57793.1"/>
    <property type="molecule type" value="Transcribed_RNA"/>
</dbReference>
<dbReference type="GO" id="GO:0005634">
    <property type="term" value="C:nucleus"/>
    <property type="evidence" value="ECO:0007669"/>
    <property type="project" value="TreeGrafter"/>
</dbReference>
<feature type="compositionally biased region" description="Basic and acidic residues" evidence="2">
    <location>
        <begin position="600"/>
        <end position="619"/>
    </location>
</feature>
<proteinExistence type="predicted"/>
<evidence type="ECO:0000256" key="1">
    <source>
        <dbReference type="ARBA" id="ARBA00023242"/>
    </source>
</evidence>
<feature type="region of interest" description="Disordered" evidence="2">
    <location>
        <begin position="520"/>
        <end position="553"/>
    </location>
</feature>
<dbReference type="PROSITE" id="PS50090">
    <property type="entry name" value="MYB_LIKE"/>
    <property type="match status" value="1"/>
</dbReference>
<dbReference type="AlphaFoldDB" id="A0A0A9B6L4"/>
<dbReference type="GO" id="GO:0042393">
    <property type="term" value="F:histone binding"/>
    <property type="evidence" value="ECO:0007669"/>
    <property type="project" value="TreeGrafter"/>
</dbReference>
<protein>
    <recommendedName>
        <fullName evidence="3">Myb-like domain-containing protein</fullName>
    </recommendedName>
</protein>
<dbReference type="GO" id="GO:0140658">
    <property type="term" value="F:ATP-dependent chromatin remodeler activity"/>
    <property type="evidence" value="ECO:0007669"/>
    <property type="project" value="TreeGrafter"/>
</dbReference>
<evidence type="ECO:0000313" key="4">
    <source>
        <dbReference type="EMBL" id="JAD57793.1"/>
    </source>
</evidence>
<dbReference type="Gene3D" id="1.10.10.60">
    <property type="entry name" value="Homeodomain-like"/>
    <property type="match status" value="1"/>
</dbReference>
<keyword evidence="1" id="KW-0539">Nucleus</keyword>